<evidence type="ECO:0000256" key="1">
    <source>
        <dbReference type="SAM" id="Phobius"/>
    </source>
</evidence>
<reference evidence="2" key="2">
    <citation type="submission" date="2021-01" db="EMBL/GenBank/DDBJ databases">
        <authorList>
            <person name="Schikora-Tamarit M.A."/>
        </authorList>
    </citation>
    <scope>NUCLEOTIDE SEQUENCE</scope>
    <source>
        <strain evidence="2">CBS6075</strain>
    </source>
</reference>
<keyword evidence="1" id="KW-0812">Transmembrane</keyword>
<sequence>MIWFSRARRTRRRMVSWSSQTPSESTISSCHRFSDAGLVAANRSSDVSTSFRTSVRVCSNVKLRNTFAPASALNCDSNGCTTLVVSPNFTTDSWPDSNWVRALETSAIDWNAISTALDSAIDFESSTEIMIWYCLLLGFVLRIQILSLRNCDAMYGMIFFMLSRFPVL</sequence>
<name>A0A9P8NYZ0_9ASCO</name>
<gene>
    <name evidence="2" type="ORF">OGAPHI_005740</name>
</gene>
<organism evidence="2 3">
    <name type="scientific">Ogataea philodendri</name>
    <dbReference type="NCBI Taxonomy" id="1378263"/>
    <lineage>
        <taxon>Eukaryota</taxon>
        <taxon>Fungi</taxon>
        <taxon>Dikarya</taxon>
        <taxon>Ascomycota</taxon>
        <taxon>Saccharomycotina</taxon>
        <taxon>Pichiomycetes</taxon>
        <taxon>Pichiales</taxon>
        <taxon>Pichiaceae</taxon>
        <taxon>Ogataea</taxon>
    </lineage>
</organism>
<reference evidence="2" key="1">
    <citation type="journal article" date="2021" name="Open Biol.">
        <title>Shared evolutionary footprints suggest mitochondrial oxidative damage underlies multiple complex I losses in fungi.</title>
        <authorList>
            <person name="Schikora-Tamarit M.A."/>
            <person name="Marcet-Houben M."/>
            <person name="Nosek J."/>
            <person name="Gabaldon T."/>
        </authorList>
    </citation>
    <scope>NUCLEOTIDE SEQUENCE</scope>
    <source>
        <strain evidence="2">CBS6075</strain>
    </source>
</reference>
<keyword evidence="1" id="KW-1133">Transmembrane helix</keyword>
<evidence type="ECO:0000313" key="3">
    <source>
        <dbReference type="Proteomes" id="UP000769157"/>
    </source>
</evidence>
<accession>A0A9P8NYZ0</accession>
<dbReference type="AlphaFoldDB" id="A0A9P8NYZ0"/>
<dbReference type="Proteomes" id="UP000769157">
    <property type="component" value="Unassembled WGS sequence"/>
</dbReference>
<evidence type="ECO:0000313" key="2">
    <source>
        <dbReference type="EMBL" id="KAH3662488.1"/>
    </source>
</evidence>
<comment type="caution">
    <text evidence="2">The sequence shown here is derived from an EMBL/GenBank/DDBJ whole genome shotgun (WGS) entry which is preliminary data.</text>
</comment>
<dbReference type="GeneID" id="70237704"/>
<dbReference type="EMBL" id="JAEUBE010000378">
    <property type="protein sequence ID" value="KAH3662488.1"/>
    <property type="molecule type" value="Genomic_DNA"/>
</dbReference>
<protein>
    <submittedName>
        <fullName evidence="2">Uncharacterized protein</fullName>
    </submittedName>
</protein>
<feature type="transmembrane region" description="Helical" evidence="1">
    <location>
        <begin position="129"/>
        <end position="148"/>
    </location>
</feature>
<keyword evidence="3" id="KW-1185">Reference proteome</keyword>
<dbReference type="RefSeq" id="XP_046059577.1">
    <property type="nucleotide sequence ID" value="XM_046206954.1"/>
</dbReference>
<proteinExistence type="predicted"/>
<keyword evidence="1" id="KW-0472">Membrane</keyword>